<organism evidence="9 10">
    <name type="scientific">Kribbella jejuensis</name>
    <dbReference type="NCBI Taxonomy" id="236068"/>
    <lineage>
        <taxon>Bacteria</taxon>
        <taxon>Bacillati</taxon>
        <taxon>Actinomycetota</taxon>
        <taxon>Actinomycetes</taxon>
        <taxon>Propionibacteriales</taxon>
        <taxon>Kribbellaceae</taxon>
        <taxon>Kribbella</taxon>
    </lineage>
</organism>
<dbReference type="GO" id="GO:0003677">
    <property type="term" value="F:DNA binding"/>
    <property type="evidence" value="ECO:0007669"/>
    <property type="project" value="UniProtKB-KW"/>
</dbReference>
<dbReference type="Gene3D" id="1.10.10.10">
    <property type="entry name" value="Winged helix-like DNA-binding domain superfamily/Winged helix DNA-binding domain"/>
    <property type="match status" value="1"/>
</dbReference>
<dbReference type="SUPFAM" id="SSF88946">
    <property type="entry name" value="Sigma2 domain of RNA polymerase sigma factors"/>
    <property type="match status" value="1"/>
</dbReference>
<dbReference type="InterPro" id="IPR036388">
    <property type="entry name" value="WH-like_DNA-bd_sf"/>
</dbReference>
<dbReference type="RefSeq" id="WP_141856942.1">
    <property type="nucleotide sequence ID" value="NZ_BAAAKA010000022.1"/>
</dbReference>
<evidence type="ECO:0000256" key="6">
    <source>
        <dbReference type="SAM" id="MobiDB-lite"/>
    </source>
</evidence>
<evidence type="ECO:0000256" key="4">
    <source>
        <dbReference type="ARBA" id="ARBA00023125"/>
    </source>
</evidence>
<dbReference type="Gene3D" id="1.10.1740.10">
    <property type="match status" value="1"/>
</dbReference>
<feature type="domain" description="RNA polymerase sigma factor 70 region 4 type 2" evidence="8">
    <location>
        <begin position="101"/>
        <end position="151"/>
    </location>
</feature>
<dbReference type="PANTHER" id="PTHR43133:SF8">
    <property type="entry name" value="RNA POLYMERASE SIGMA FACTOR HI_1459-RELATED"/>
    <property type="match status" value="1"/>
</dbReference>
<evidence type="ECO:0000259" key="7">
    <source>
        <dbReference type="Pfam" id="PF04542"/>
    </source>
</evidence>
<proteinExistence type="inferred from homology"/>
<gene>
    <name evidence="9" type="ORF">FB475_3311</name>
</gene>
<comment type="similarity">
    <text evidence="1">Belongs to the sigma-70 factor family. ECF subfamily.</text>
</comment>
<sequence>MTTGLPPFQALVDAHWRDVARLARAMAGQDGDDVAQRAWEKAYAAYPTLKSAKNLRSWLLTITARCATDVHRARKPQRPLEDAPPVAVDGPEAADWPDPDLWRAVNELPERQRFAITLKYVGDLDHHGVAAALDTTPAASRRLVSDALAALRTKLGVHDD</sequence>
<name>A0A542EUW7_9ACTN</name>
<evidence type="ECO:0000256" key="1">
    <source>
        <dbReference type="ARBA" id="ARBA00010641"/>
    </source>
</evidence>
<evidence type="ECO:0000259" key="8">
    <source>
        <dbReference type="Pfam" id="PF08281"/>
    </source>
</evidence>
<dbReference type="InterPro" id="IPR013249">
    <property type="entry name" value="RNA_pol_sigma70_r4_t2"/>
</dbReference>
<dbReference type="EMBL" id="VFMM01000001">
    <property type="protein sequence ID" value="TQJ19152.1"/>
    <property type="molecule type" value="Genomic_DNA"/>
</dbReference>
<dbReference type="InterPro" id="IPR007627">
    <property type="entry name" value="RNA_pol_sigma70_r2"/>
</dbReference>
<keyword evidence="10" id="KW-1185">Reference proteome</keyword>
<reference evidence="9 10" key="1">
    <citation type="submission" date="2019-06" db="EMBL/GenBank/DDBJ databases">
        <title>Sequencing the genomes of 1000 actinobacteria strains.</title>
        <authorList>
            <person name="Klenk H.-P."/>
        </authorList>
    </citation>
    <scope>NUCLEOTIDE SEQUENCE [LARGE SCALE GENOMIC DNA]</scope>
    <source>
        <strain evidence="9 10">DSM 17305</strain>
    </source>
</reference>
<evidence type="ECO:0000256" key="5">
    <source>
        <dbReference type="ARBA" id="ARBA00023163"/>
    </source>
</evidence>
<dbReference type="InterPro" id="IPR013325">
    <property type="entry name" value="RNA_pol_sigma_r2"/>
</dbReference>
<dbReference type="GO" id="GO:0006352">
    <property type="term" value="P:DNA-templated transcription initiation"/>
    <property type="evidence" value="ECO:0007669"/>
    <property type="project" value="InterPro"/>
</dbReference>
<keyword evidence="5" id="KW-0804">Transcription</keyword>
<feature type="region of interest" description="Disordered" evidence="6">
    <location>
        <begin position="73"/>
        <end position="95"/>
    </location>
</feature>
<keyword evidence="2" id="KW-0805">Transcription regulation</keyword>
<evidence type="ECO:0000256" key="2">
    <source>
        <dbReference type="ARBA" id="ARBA00023015"/>
    </source>
</evidence>
<evidence type="ECO:0000313" key="9">
    <source>
        <dbReference type="EMBL" id="TQJ19152.1"/>
    </source>
</evidence>
<dbReference type="PANTHER" id="PTHR43133">
    <property type="entry name" value="RNA POLYMERASE ECF-TYPE SIGMA FACTO"/>
    <property type="match status" value="1"/>
</dbReference>
<dbReference type="NCBIfam" id="TIGR02937">
    <property type="entry name" value="sigma70-ECF"/>
    <property type="match status" value="1"/>
</dbReference>
<dbReference type="InterPro" id="IPR014284">
    <property type="entry name" value="RNA_pol_sigma-70_dom"/>
</dbReference>
<dbReference type="Pfam" id="PF08281">
    <property type="entry name" value="Sigma70_r4_2"/>
    <property type="match status" value="1"/>
</dbReference>
<keyword evidence="4" id="KW-0238">DNA-binding</keyword>
<dbReference type="OrthoDB" id="9803203at2"/>
<protein>
    <submittedName>
        <fullName evidence="9">RNA polymerase sigma factor (Sigma-70 family)</fullName>
    </submittedName>
</protein>
<feature type="domain" description="RNA polymerase sigma-70 region 2" evidence="7">
    <location>
        <begin position="11"/>
        <end position="75"/>
    </location>
</feature>
<evidence type="ECO:0000256" key="3">
    <source>
        <dbReference type="ARBA" id="ARBA00023082"/>
    </source>
</evidence>
<dbReference type="InterPro" id="IPR013324">
    <property type="entry name" value="RNA_pol_sigma_r3/r4-like"/>
</dbReference>
<dbReference type="GO" id="GO:0016987">
    <property type="term" value="F:sigma factor activity"/>
    <property type="evidence" value="ECO:0007669"/>
    <property type="project" value="UniProtKB-KW"/>
</dbReference>
<dbReference type="Pfam" id="PF04542">
    <property type="entry name" value="Sigma70_r2"/>
    <property type="match status" value="1"/>
</dbReference>
<dbReference type="SUPFAM" id="SSF88659">
    <property type="entry name" value="Sigma3 and sigma4 domains of RNA polymerase sigma factors"/>
    <property type="match status" value="1"/>
</dbReference>
<dbReference type="InterPro" id="IPR039425">
    <property type="entry name" value="RNA_pol_sigma-70-like"/>
</dbReference>
<comment type="caution">
    <text evidence="9">The sequence shown here is derived from an EMBL/GenBank/DDBJ whole genome shotgun (WGS) entry which is preliminary data.</text>
</comment>
<evidence type="ECO:0000313" key="10">
    <source>
        <dbReference type="Proteomes" id="UP000316298"/>
    </source>
</evidence>
<keyword evidence="3" id="KW-0731">Sigma factor</keyword>
<accession>A0A542EUW7</accession>
<dbReference type="AlphaFoldDB" id="A0A542EUW7"/>
<dbReference type="Proteomes" id="UP000316298">
    <property type="component" value="Unassembled WGS sequence"/>
</dbReference>